<evidence type="ECO:0000313" key="2">
    <source>
        <dbReference type="Proteomes" id="UP001438953"/>
    </source>
</evidence>
<reference evidence="1 2" key="2">
    <citation type="submission" date="2024-06" db="EMBL/GenBank/DDBJ databases">
        <title>Thioclava kandeliae sp. nov. from a rhizosphere soil sample of Kandelia candel in a mangrove.</title>
        <authorList>
            <person name="Mu T."/>
        </authorList>
    </citation>
    <scope>NUCLEOTIDE SEQUENCE [LARGE SCALE GENOMIC DNA]</scope>
    <source>
        <strain evidence="1 2">CPCC 100088</strain>
    </source>
</reference>
<evidence type="ECO:0000313" key="1">
    <source>
        <dbReference type="EMBL" id="MER5170262.1"/>
    </source>
</evidence>
<dbReference type="EMBL" id="JAYWLC010000001">
    <property type="protein sequence ID" value="MER5170262.1"/>
    <property type="molecule type" value="Genomic_DNA"/>
</dbReference>
<reference evidence="1 2" key="1">
    <citation type="submission" date="2024-01" db="EMBL/GenBank/DDBJ databases">
        <authorList>
            <person name="Deng Y."/>
            <person name="Su J."/>
        </authorList>
    </citation>
    <scope>NUCLEOTIDE SEQUENCE [LARGE SCALE GENOMIC DNA]</scope>
    <source>
        <strain evidence="1 2">CPCC 100088</strain>
    </source>
</reference>
<gene>
    <name evidence="1" type="ORF">VSX56_00615</name>
</gene>
<sequence>MLADDIAAIETDGQTRSRIEDFGVALAIWLYVGKISNVRLGSERTNYRP</sequence>
<accession>A0ABV1SBI7</accession>
<name>A0ABV1SBI7_9RHOB</name>
<keyword evidence="2" id="KW-1185">Reference proteome</keyword>
<organism evidence="1 2">
    <name type="scientific">Thioclava kandeliae</name>
    <dbReference type="NCBI Taxonomy" id="3070818"/>
    <lineage>
        <taxon>Bacteria</taxon>
        <taxon>Pseudomonadati</taxon>
        <taxon>Pseudomonadota</taxon>
        <taxon>Alphaproteobacteria</taxon>
        <taxon>Rhodobacterales</taxon>
        <taxon>Paracoccaceae</taxon>
        <taxon>Thioclava</taxon>
    </lineage>
</organism>
<proteinExistence type="predicted"/>
<comment type="caution">
    <text evidence="1">The sequence shown here is derived from an EMBL/GenBank/DDBJ whole genome shotgun (WGS) entry which is preliminary data.</text>
</comment>
<dbReference type="RefSeq" id="WP_350934086.1">
    <property type="nucleotide sequence ID" value="NZ_JAYWLC010000001.1"/>
</dbReference>
<protein>
    <submittedName>
        <fullName evidence="1">Uncharacterized protein</fullName>
    </submittedName>
</protein>
<dbReference type="Proteomes" id="UP001438953">
    <property type="component" value="Unassembled WGS sequence"/>
</dbReference>